<organism evidence="1">
    <name type="scientific">Nothobranchius kuhntae</name>
    <name type="common">Beira killifish</name>
    <dbReference type="NCBI Taxonomy" id="321403"/>
    <lineage>
        <taxon>Eukaryota</taxon>
        <taxon>Metazoa</taxon>
        <taxon>Chordata</taxon>
        <taxon>Craniata</taxon>
        <taxon>Vertebrata</taxon>
        <taxon>Euteleostomi</taxon>
        <taxon>Actinopterygii</taxon>
        <taxon>Neopterygii</taxon>
        <taxon>Teleostei</taxon>
        <taxon>Neoteleostei</taxon>
        <taxon>Acanthomorphata</taxon>
        <taxon>Ovalentaria</taxon>
        <taxon>Atherinomorphae</taxon>
        <taxon>Cyprinodontiformes</taxon>
        <taxon>Nothobranchiidae</taxon>
        <taxon>Nothobranchius</taxon>
    </lineage>
</organism>
<reference evidence="1" key="1">
    <citation type="submission" date="2016-05" db="EMBL/GenBank/DDBJ databases">
        <authorList>
            <person name="Lavstsen T."/>
            <person name="Jespersen J.S."/>
        </authorList>
    </citation>
    <scope>NUCLEOTIDE SEQUENCE</scope>
    <source>
        <tissue evidence="1">Brain</tissue>
    </source>
</reference>
<name>A0A1A8JV95_NOTKU</name>
<proteinExistence type="predicted"/>
<gene>
    <name evidence="1" type="primary">Nfu_g_1_025386</name>
</gene>
<feature type="non-terminal residue" evidence="1">
    <location>
        <position position="1"/>
    </location>
</feature>
<accession>A0A1A8JV95</accession>
<feature type="non-terminal residue" evidence="1">
    <location>
        <position position="49"/>
    </location>
</feature>
<protein>
    <submittedName>
        <fullName evidence="1">Uncharacterized protein</fullName>
    </submittedName>
</protein>
<dbReference type="EMBL" id="HAEE01003807">
    <property type="protein sequence ID" value="SBR23827.1"/>
    <property type="molecule type" value="Transcribed_RNA"/>
</dbReference>
<sequence length="49" mass="5761">QAAKAQKRFWFSPTWRMRCISVCLFVFVPKGVDLRLYGGKCYGWSLFVL</sequence>
<evidence type="ECO:0000313" key="1">
    <source>
        <dbReference type="EMBL" id="SBR23827.1"/>
    </source>
</evidence>
<dbReference type="AlphaFoldDB" id="A0A1A8JV95"/>
<reference evidence="1" key="2">
    <citation type="submission" date="2016-06" db="EMBL/GenBank/DDBJ databases">
        <title>The genome of a short-lived fish provides insights into sex chromosome evolution and the genetic control of aging.</title>
        <authorList>
            <person name="Reichwald K."/>
            <person name="Felder M."/>
            <person name="Petzold A."/>
            <person name="Koch P."/>
            <person name="Groth M."/>
            <person name="Platzer M."/>
        </authorList>
    </citation>
    <scope>NUCLEOTIDE SEQUENCE</scope>
    <source>
        <tissue evidence="1">Brain</tissue>
    </source>
</reference>